<keyword evidence="8" id="KW-0406">Ion transport</keyword>
<dbReference type="GO" id="GO:0015098">
    <property type="term" value="F:molybdate ion transmembrane transporter activity"/>
    <property type="evidence" value="ECO:0007669"/>
    <property type="project" value="InterPro"/>
</dbReference>
<keyword evidence="9 12" id="KW-0472">Membrane</keyword>
<evidence type="ECO:0000256" key="6">
    <source>
        <dbReference type="ARBA" id="ARBA00022692"/>
    </source>
</evidence>
<proteinExistence type="predicted"/>
<evidence type="ECO:0000256" key="4">
    <source>
        <dbReference type="ARBA" id="ARBA00022448"/>
    </source>
</evidence>
<dbReference type="Pfam" id="PF05631">
    <property type="entry name" value="MFS_5"/>
    <property type="match status" value="2"/>
</dbReference>
<feature type="transmembrane region" description="Helical" evidence="12">
    <location>
        <begin position="6"/>
        <end position="25"/>
    </location>
</feature>
<accession>A0A9Q0AR41</accession>
<evidence type="ECO:0000313" key="14">
    <source>
        <dbReference type="Proteomes" id="UP000829685"/>
    </source>
</evidence>
<evidence type="ECO:0000256" key="9">
    <source>
        <dbReference type="ARBA" id="ARBA00023136"/>
    </source>
</evidence>
<evidence type="ECO:0000256" key="10">
    <source>
        <dbReference type="ARBA" id="ARBA00030646"/>
    </source>
</evidence>
<dbReference type="InterPro" id="IPR008509">
    <property type="entry name" value="MOT2/MFSD5"/>
</dbReference>
<sequence length="406" mass="44726">MSFYLFNLAMLIVVLAVASSWQFLVNSNIRRPSGPPLHLLSDLSYLEEKGSRSKFSIFRNQYLLIYALANLADWLQGSHTYSLYKDTHGLSEPTVAALFATGFLFGGISGTFTGILADSKPVLLFFGRALGGVSTTLLFSVFETWMISQYRASGFREAENPLADVFSAMSIVNGMVAIASGVTAEILEENYGDSSDGQSFLTNLKNGSLVLPDQRVLSIAATTWVFEGSMYLLVYFWSNAIMSARDLLGTSEKPPFGLIFASFMCSMTLGSMAFRQREHLRVTATIDSSQDLQLVLSTSACCLMVAAVTLQESILFWAFCLFEFCVGFYFPTISSLKASFIVDGHRAETYGLMRLPLNLLVVTSLSTVQEGKETAALRTPISRSVDLRKQEPRIEIFASWPVALCC</sequence>
<feature type="transmembrane region" description="Helical" evidence="12">
    <location>
        <begin position="316"/>
        <end position="336"/>
    </location>
</feature>
<dbReference type="AlphaFoldDB" id="A0A9Q0AR41"/>
<dbReference type="PANTHER" id="PTHR23516:SF1">
    <property type="entry name" value="MOLYBDATE-ANION TRANSPORTER"/>
    <property type="match status" value="1"/>
</dbReference>
<dbReference type="PANTHER" id="PTHR23516">
    <property type="entry name" value="SAM (S-ADENOSYL METHIONINE) TRANSPORTER"/>
    <property type="match status" value="1"/>
</dbReference>
<keyword evidence="4" id="KW-0813">Transport</keyword>
<evidence type="ECO:0000256" key="1">
    <source>
        <dbReference type="ARBA" id="ARBA00003019"/>
    </source>
</evidence>
<name>A0A9Q0AR41_9PEZI</name>
<reference evidence="13" key="1">
    <citation type="submission" date="2021-03" db="EMBL/GenBank/DDBJ databases">
        <title>Revisited historic fungal species revealed as producer of novel bioactive compounds through whole genome sequencing and comparative genomics.</title>
        <authorList>
            <person name="Vignolle G.A."/>
            <person name="Hochenegger N."/>
            <person name="Mach R.L."/>
            <person name="Mach-Aigner A.R."/>
            <person name="Javad Rahimi M."/>
            <person name="Salim K.A."/>
            <person name="Chan C.M."/>
            <person name="Lim L.B.L."/>
            <person name="Cai F."/>
            <person name="Druzhinina I.S."/>
            <person name="U'Ren J.M."/>
            <person name="Derntl C."/>
        </authorList>
    </citation>
    <scope>NUCLEOTIDE SEQUENCE</scope>
    <source>
        <strain evidence="13">TUCIM 5799</strain>
    </source>
</reference>
<evidence type="ECO:0000256" key="5">
    <source>
        <dbReference type="ARBA" id="ARBA00022475"/>
    </source>
</evidence>
<feature type="transmembrane region" description="Helical" evidence="12">
    <location>
        <begin position="95"/>
        <end position="116"/>
    </location>
</feature>
<dbReference type="Proteomes" id="UP000829685">
    <property type="component" value="Unassembled WGS sequence"/>
</dbReference>
<comment type="subcellular location">
    <subcellularLocation>
        <location evidence="2">Cell membrane</location>
        <topology evidence="2">Multi-pass membrane protein</topology>
    </subcellularLocation>
</comment>
<gene>
    <name evidence="13" type="ORF">JX265_005832</name>
</gene>
<evidence type="ECO:0000313" key="13">
    <source>
        <dbReference type="EMBL" id="KAI1871846.1"/>
    </source>
</evidence>
<keyword evidence="7 12" id="KW-1133">Transmembrane helix</keyword>
<dbReference type="SUPFAM" id="SSF103473">
    <property type="entry name" value="MFS general substrate transporter"/>
    <property type="match status" value="1"/>
</dbReference>
<keyword evidence="14" id="KW-1185">Reference proteome</keyword>
<dbReference type="InterPro" id="IPR036259">
    <property type="entry name" value="MFS_trans_sf"/>
</dbReference>
<feature type="transmembrane region" description="Helical" evidence="12">
    <location>
        <begin position="256"/>
        <end position="274"/>
    </location>
</feature>
<keyword evidence="5" id="KW-1003">Cell membrane</keyword>
<evidence type="ECO:0000256" key="2">
    <source>
        <dbReference type="ARBA" id="ARBA00004651"/>
    </source>
</evidence>
<evidence type="ECO:0000256" key="8">
    <source>
        <dbReference type="ARBA" id="ARBA00023065"/>
    </source>
</evidence>
<evidence type="ECO:0000256" key="7">
    <source>
        <dbReference type="ARBA" id="ARBA00022989"/>
    </source>
</evidence>
<dbReference type="EMBL" id="JAFIMR010000012">
    <property type="protein sequence ID" value="KAI1871846.1"/>
    <property type="molecule type" value="Genomic_DNA"/>
</dbReference>
<evidence type="ECO:0000256" key="12">
    <source>
        <dbReference type="SAM" id="Phobius"/>
    </source>
</evidence>
<evidence type="ECO:0000256" key="11">
    <source>
        <dbReference type="ARBA" id="ARBA00032555"/>
    </source>
</evidence>
<organism evidence="13 14">
    <name type="scientific">Neoarthrinium moseri</name>
    <dbReference type="NCBI Taxonomy" id="1658444"/>
    <lineage>
        <taxon>Eukaryota</taxon>
        <taxon>Fungi</taxon>
        <taxon>Dikarya</taxon>
        <taxon>Ascomycota</taxon>
        <taxon>Pezizomycotina</taxon>
        <taxon>Sordariomycetes</taxon>
        <taxon>Xylariomycetidae</taxon>
        <taxon>Amphisphaeriales</taxon>
        <taxon>Apiosporaceae</taxon>
        <taxon>Neoarthrinium</taxon>
    </lineage>
</organism>
<keyword evidence="6 12" id="KW-0812">Transmembrane</keyword>
<feature type="transmembrane region" description="Helical" evidence="12">
    <location>
        <begin position="216"/>
        <end position="236"/>
    </location>
</feature>
<protein>
    <recommendedName>
        <fullName evidence="3">Molybdate-anion transporter</fullName>
    </recommendedName>
    <alternativeName>
        <fullName evidence="10">Major facilitator superfamily domain-containing protein 5</fullName>
    </alternativeName>
    <alternativeName>
        <fullName evidence="11">Molybdate transporter 2 homolog</fullName>
    </alternativeName>
</protein>
<dbReference type="GO" id="GO:0005886">
    <property type="term" value="C:plasma membrane"/>
    <property type="evidence" value="ECO:0007669"/>
    <property type="project" value="UniProtKB-SubCell"/>
</dbReference>
<evidence type="ECO:0000256" key="3">
    <source>
        <dbReference type="ARBA" id="ARBA00021242"/>
    </source>
</evidence>
<dbReference type="GO" id="GO:0006811">
    <property type="term" value="P:monoatomic ion transport"/>
    <property type="evidence" value="ECO:0007669"/>
    <property type="project" value="UniProtKB-KW"/>
</dbReference>
<feature type="transmembrane region" description="Helical" evidence="12">
    <location>
        <begin position="122"/>
        <end position="142"/>
    </location>
</feature>
<comment type="function">
    <text evidence="1">Mediates high-affinity intracellular uptake of the rare oligo-element molybdenum.</text>
</comment>
<comment type="caution">
    <text evidence="13">The sequence shown here is derived from an EMBL/GenBank/DDBJ whole genome shotgun (WGS) entry which is preliminary data.</text>
</comment>